<dbReference type="InterPro" id="IPR023375">
    <property type="entry name" value="ADC_dom_sf"/>
</dbReference>
<dbReference type="PANTHER" id="PTHR39186">
    <property type="entry name" value="DUF2071 FAMILY PROTEIN"/>
    <property type="match status" value="1"/>
</dbReference>
<accession>A0A7W5E2V9</accession>
<evidence type="ECO:0008006" key="3">
    <source>
        <dbReference type="Google" id="ProtNLM"/>
    </source>
</evidence>
<organism evidence="1 2">
    <name type="scientific">Aporhodopirellula rubra</name>
    <dbReference type="NCBI Taxonomy" id="980271"/>
    <lineage>
        <taxon>Bacteria</taxon>
        <taxon>Pseudomonadati</taxon>
        <taxon>Planctomycetota</taxon>
        <taxon>Planctomycetia</taxon>
        <taxon>Pirellulales</taxon>
        <taxon>Pirellulaceae</taxon>
        <taxon>Aporhodopirellula</taxon>
    </lineage>
</organism>
<evidence type="ECO:0000313" key="1">
    <source>
        <dbReference type="EMBL" id="MBB3208744.1"/>
    </source>
</evidence>
<gene>
    <name evidence="1" type="ORF">FHS27_004577</name>
</gene>
<protein>
    <recommendedName>
        <fullName evidence="3">DUF2071 domain-containing protein</fullName>
    </recommendedName>
</protein>
<dbReference type="AlphaFoldDB" id="A0A7W5E2V9"/>
<keyword evidence="2" id="KW-1185">Reference proteome</keyword>
<dbReference type="EMBL" id="JACHXU010000018">
    <property type="protein sequence ID" value="MBB3208744.1"/>
    <property type="molecule type" value="Genomic_DNA"/>
</dbReference>
<dbReference type="RefSeq" id="WP_184306894.1">
    <property type="nucleotide sequence ID" value="NZ_JACHXU010000018.1"/>
</dbReference>
<dbReference type="Pfam" id="PF09844">
    <property type="entry name" value="DUF2071"/>
    <property type="match status" value="1"/>
</dbReference>
<reference evidence="1 2" key="1">
    <citation type="submission" date="2020-08" db="EMBL/GenBank/DDBJ databases">
        <title>Genomic Encyclopedia of Type Strains, Phase III (KMG-III): the genomes of soil and plant-associated and newly described type strains.</title>
        <authorList>
            <person name="Whitman W."/>
        </authorList>
    </citation>
    <scope>NUCLEOTIDE SEQUENCE [LARGE SCALE GENOMIC DNA]</scope>
    <source>
        <strain evidence="1 2">CECT 8075</strain>
    </source>
</reference>
<dbReference type="PANTHER" id="PTHR39186:SF1">
    <property type="entry name" value="DUF2071 DOMAIN-CONTAINING PROTEIN"/>
    <property type="match status" value="1"/>
</dbReference>
<proteinExistence type="predicted"/>
<sequence>MNAPFLTAQWRRLVMLNFEINPDALREFIPNGTELDFWEGKTFVSLVAFQFLHTKVLGIPIPFHRNFDEVNLRFYVRHRAGSEWRRGVVFVREVVPRFAIAAVARWIYKENYVSLPMRSTLMSPTPQSNGQATYGWRHSGRWLTIGAEYTGDPFYPDSGSQEEFITEHYWGYSSKQNRGTIEYQVEHPQWRVWEATKINLDGDFAGFYGEQFAAPLSSPPCSAFVAEGSPVTVRQGQRIS</sequence>
<dbReference type="InterPro" id="IPR018644">
    <property type="entry name" value="DUF2071"/>
</dbReference>
<evidence type="ECO:0000313" key="2">
    <source>
        <dbReference type="Proteomes" id="UP000536179"/>
    </source>
</evidence>
<comment type="caution">
    <text evidence="1">The sequence shown here is derived from an EMBL/GenBank/DDBJ whole genome shotgun (WGS) entry which is preliminary data.</text>
</comment>
<name>A0A7W5E2V9_9BACT</name>
<dbReference type="Proteomes" id="UP000536179">
    <property type="component" value="Unassembled WGS sequence"/>
</dbReference>
<dbReference type="SUPFAM" id="SSF160104">
    <property type="entry name" value="Acetoacetate decarboxylase-like"/>
    <property type="match status" value="1"/>
</dbReference>